<reference evidence="1" key="1">
    <citation type="journal article" date="2017" name="Parasit. Vectors">
        <title>Sialotranscriptomics of Rhipicephalus zambeziensis reveals intricate expression profiles of secretory proteins and suggests tight temporal transcriptional regulation during blood-feeding.</title>
        <authorList>
            <person name="de Castro M.H."/>
            <person name="de Klerk D."/>
            <person name="Pienaar R."/>
            <person name="Rees D.J.G."/>
            <person name="Mans B.J."/>
        </authorList>
    </citation>
    <scope>NUCLEOTIDE SEQUENCE</scope>
    <source>
        <tissue evidence="1">Salivary glands</tissue>
    </source>
</reference>
<accession>A0A224YF58</accession>
<protein>
    <submittedName>
        <fullName evidence="1">Uncharacterized protein</fullName>
    </submittedName>
</protein>
<sequence>MVSKRLLRFGEHHFNFSLPPLPTSHAAQLTSYCCLLWRGSLSSLVYITYFFVSVCKCVKCIYSVLSLPVYYDTTIACDTLALGVLQVVSHALLLMQWFSYHCYHRYTRTILSLLVSRTQSCRETCVC</sequence>
<name>A0A224YF58_9ACAR</name>
<evidence type="ECO:0000313" key="1">
    <source>
        <dbReference type="EMBL" id="MAA12823.1"/>
    </source>
</evidence>
<dbReference type="EMBL" id="GFPF01001677">
    <property type="protein sequence ID" value="MAA12823.1"/>
    <property type="molecule type" value="Transcribed_RNA"/>
</dbReference>
<dbReference type="AlphaFoldDB" id="A0A224YF58"/>
<proteinExistence type="predicted"/>
<organism evidence="1">
    <name type="scientific">Rhipicephalus zambeziensis</name>
    <dbReference type="NCBI Taxonomy" id="60191"/>
    <lineage>
        <taxon>Eukaryota</taxon>
        <taxon>Metazoa</taxon>
        <taxon>Ecdysozoa</taxon>
        <taxon>Arthropoda</taxon>
        <taxon>Chelicerata</taxon>
        <taxon>Arachnida</taxon>
        <taxon>Acari</taxon>
        <taxon>Parasitiformes</taxon>
        <taxon>Ixodida</taxon>
        <taxon>Ixodoidea</taxon>
        <taxon>Ixodidae</taxon>
        <taxon>Rhipicephalinae</taxon>
        <taxon>Rhipicephalus</taxon>
        <taxon>Rhipicephalus</taxon>
    </lineage>
</organism>